<accession>A0ABT2THT0</accession>
<evidence type="ECO:0000313" key="3">
    <source>
        <dbReference type="Proteomes" id="UP001652442"/>
    </source>
</evidence>
<name>A0ABT2THT0_9FIRM</name>
<proteinExistence type="predicted"/>
<dbReference type="EMBL" id="JAOQJQ010000002">
    <property type="protein sequence ID" value="MCU6761755.1"/>
    <property type="molecule type" value="Genomic_DNA"/>
</dbReference>
<evidence type="ECO:0000259" key="1">
    <source>
        <dbReference type="SMART" id="SM00900"/>
    </source>
</evidence>
<organism evidence="2 3">
    <name type="scientific">Brotonthovivens ammoniilytica</name>
    <dbReference type="NCBI Taxonomy" id="2981725"/>
    <lineage>
        <taxon>Bacteria</taxon>
        <taxon>Bacillati</taxon>
        <taxon>Bacillota</taxon>
        <taxon>Clostridia</taxon>
        <taxon>Lachnospirales</taxon>
        <taxon>Lachnospiraceae</taxon>
        <taxon>Brotonthovivens</taxon>
    </lineage>
</organism>
<reference evidence="2 3" key="1">
    <citation type="journal article" date="2021" name="ISME Commun">
        <title>Automated analysis of genomic sequences facilitates high-throughput and comprehensive description of bacteria.</title>
        <authorList>
            <person name="Hitch T.C.A."/>
        </authorList>
    </citation>
    <scope>NUCLEOTIDE SEQUENCE [LARGE SCALE GENOMIC DNA]</scope>
    <source>
        <strain evidence="2 3">Sanger_109</strain>
    </source>
</reference>
<gene>
    <name evidence="2" type="ORF">OCV88_05300</name>
</gene>
<sequence length="129" mass="14280">MKKNRKIILIGIFCLLLLVFIFVQILSHRIVKQANDIAINDIDLSSVENGEYIGEYAITPVYAKVKISVKNQEIVDIQILEHNNGLGTSAEKIVDKVLENQSLDIDAVSGATVSSRCILKAIDNAIEKE</sequence>
<dbReference type="Proteomes" id="UP001652442">
    <property type="component" value="Unassembled WGS sequence"/>
</dbReference>
<keyword evidence="3" id="KW-1185">Reference proteome</keyword>
<dbReference type="Gene3D" id="3.90.1010.20">
    <property type="match status" value="1"/>
</dbReference>
<feature type="domain" description="FMN-binding" evidence="1">
    <location>
        <begin position="61"/>
        <end position="129"/>
    </location>
</feature>
<dbReference type="Pfam" id="PF04205">
    <property type="entry name" value="FMN_bind"/>
    <property type="match status" value="1"/>
</dbReference>
<dbReference type="SMART" id="SM00900">
    <property type="entry name" value="FMN_bind"/>
    <property type="match status" value="1"/>
</dbReference>
<comment type="caution">
    <text evidence="2">The sequence shown here is derived from an EMBL/GenBank/DDBJ whole genome shotgun (WGS) entry which is preliminary data.</text>
</comment>
<protein>
    <submittedName>
        <fullName evidence="2">FMN-binding protein</fullName>
    </submittedName>
</protein>
<dbReference type="RefSeq" id="WP_158424536.1">
    <property type="nucleotide sequence ID" value="NZ_JAOQJQ010000002.1"/>
</dbReference>
<evidence type="ECO:0000313" key="2">
    <source>
        <dbReference type="EMBL" id="MCU6761755.1"/>
    </source>
</evidence>
<dbReference type="InterPro" id="IPR007329">
    <property type="entry name" value="FMN-bd"/>
</dbReference>